<proteinExistence type="predicted"/>
<dbReference type="PROSITE" id="PS51257">
    <property type="entry name" value="PROKAR_LIPOPROTEIN"/>
    <property type="match status" value="1"/>
</dbReference>
<dbReference type="RefSeq" id="WP_035963881.1">
    <property type="nucleotide sequence ID" value="NZ_BMEG01000002.1"/>
</dbReference>
<dbReference type="eggNOG" id="ENOG50344XI">
    <property type="taxonomic scope" value="Bacteria"/>
</dbReference>
<reference evidence="2" key="4">
    <citation type="submission" date="2024-05" db="EMBL/GenBank/DDBJ databases">
        <authorList>
            <person name="Sun Q."/>
            <person name="Zhou Y."/>
        </authorList>
    </citation>
    <scope>NUCLEOTIDE SEQUENCE</scope>
    <source>
        <strain evidence="2">CGMCC 1.11013</strain>
    </source>
</reference>
<accession>A0A069PCF4</accession>
<sequence length="154" mass="15375">MNFNQRILKRVARAGVAAAGLALLAACASGPGASTAMPPDAKLASGRVAGKQYLTTVATGAASSSAPTVGVGAGGIGGSGWSGIGAGAGLSFDLTSLFDKSPEPTAKVYRYSIQMREGVKRDIDSTLDLPDGACVTTIDSAQPGYPRLAPSNEC</sequence>
<dbReference type="AlphaFoldDB" id="A0A069PCF4"/>
<organism evidence="3 4">
    <name type="scientific">Caballeronia grimmiae</name>
    <dbReference type="NCBI Taxonomy" id="1071679"/>
    <lineage>
        <taxon>Bacteria</taxon>
        <taxon>Pseudomonadati</taxon>
        <taxon>Pseudomonadota</taxon>
        <taxon>Betaproteobacteria</taxon>
        <taxon>Burkholderiales</taxon>
        <taxon>Burkholderiaceae</taxon>
        <taxon>Caballeronia</taxon>
    </lineage>
</organism>
<dbReference type="Proteomes" id="UP000597138">
    <property type="component" value="Unassembled WGS sequence"/>
</dbReference>
<evidence type="ECO:0008006" key="6">
    <source>
        <dbReference type="Google" id="ProtNLM"/>
    </source>
</evidence>
<evidence type="ECO:0000313" key="3">
    <source>
        <dbReference type="EMBL" id="KDR34986.1"/>
    </source>
</evidence>
<keyword evidence="5" id="KW-1185">Reference proteome</keyword>
<feature type="signal peptide" evidence="1">
    <location>
        <begin position="1"/>
        <end position="36"/>
    </location>
</feature>
<reference evidence="3 4" key="2">
    <citation type="submission" date="2014-03" db="EMBL/GenBank/DDBJ databases">
        <title>Draft Genome Sequences of Four Burkholderia Strains.</title>
        <authorList>
            <person name="Liu X.Y."/>
            <person name="Li C.X."/>
            <person name="Xu J.H."/>
        </authorList>
    </citation>
    <scope>NUCLEOTIDE SEQUENCE [LARGE SCALE GENOMIC DNA]</scope>
    <source>
        <strain evidence="3 4">R27</strain>
    </source>
</reference>
<reference evidence="5" key="3">
    <citation type="journal article" date="2019" name="Int. J. Syst. Evol. Microbiol.">
        <title>The Global Catalogue of Microorganisms (GCM) 10K type strain sequencing project: providing services to taxonomists for standard genome sequencing and annotation.</title>
        <authorList>
            <consortium name="The Broad Institute Genomics Platform"/>
            <consortium name="The Broad Institute Genome Sequencing Center for Infectious Disease"/>
            <person name="Wu L."/>
            <person name="Ma J."/>
        </authorList>
    </citation>
    <scope>NUCLEOTIDE SEQUENCE [LARGE SCALE GENOMIC DNA]</scope>
    <source>
        <strain evidence="5">CGMCC 1.11013</strain>
    </source>
</reference>
<feature type="chain" id="PRO_5001664099" description="Lipoprotein" evidence="1">
    <location>
        <begin position="37"/>
        <end position="154"/>
    </location>
</feature>
<dbReference type="EMBL" id="BMEG01000002">
    <property type="protein sequence ID" value="GGD65183.1"/>
    <property type="molecule type" value="Genomic_DNA"/>
</dbReference>
<comment type="caution">
    <text evidence="3">The sequence shown here is derived from an EMBL/GenBank/DDBJ whole genome shotgun (WGS) entry which is preliminary data.</text>
</comment>
<dbReference type="OrthoDB" id="9132686at2"/>
<reference evidence="2" key="1">
    <citation type="journal article" date="2014" name="Int. J. Syst. Evol. Microbiol.">
        <title>Complete genome of a new Firmicutes species belonging to the dominant human colonic microbiota ('Ruminococcus bicirculans') reveals two chromosomes and a selective capacity to utilize plant glucans.</title>
        <authorList>
            <consortium name="NISC Comparative Sequencing Program"/>
            <person name="Wegmann U."/>
            <person name="Louis P."/>
            <person name="Goesmann A."/>
            <person name="Henrissat B."/>
            <person name="Duncan S.H."/>
            <person name="Flint H.J."/>
        </authorList>
    </citation>
    <scope>NUCLEOTIDE SEQUENCE</scope>
    <source>
        <strain evidence="2">CGMCC 1.11013</strain>
    </source>
</reference>
<dbReference type="EMBL" id="JFHE01000010">
    <property type="protein sequence ID" value="KDR34986.1"/>
    <property type="molecule type" value="Genomic_DNA"/>
</dbReference>
<evidence type="ECO:0000313" key="2">
    <source>
        <dbReference type="EMBL" id="GGD65183.1"/>
    </source>
</evidence>
<gene>
    <name evidence="3" type="ORF">BG57_03275</name>
    <name evidence="2" type="ORF">GCM10010985_19180</name>
</gene>
<evidence type="ECO:0000256" key="1">
    <source>
        <dbReference type="SAM" id="SignalP"/>
    </source>
</evidence>
<protein>
    <recommendedName>
        <fullName evidence="6">Lipoprotein</fullName>
    </recommendedName>
</protein>
<name>A0A069PCF4_9BURK</name>
<evidence type="ECO:0000313" key="4">
    <source>
        <dbReference type="Proteomes" id="UP000027439"/>
    </source>
</evidence>
<evidence type="ECO:0000313" key="5">
    <source>
        <dbReference type="Proteomes" id="UP000597138"/>
    </source>
</evidence>
<keyword evidence="1" id="KW-0732">Signal</keyword>
<dbReference type="Proteomes" id="UP000027439">
    <property type="component" value="Unassembled WGS sequence"/>
</dbReference>